<accession>A0ABD1QB26</accession>
<proteinExistence type="inferred from homology"/>
<comment type="caution">
    <text evidence="3">The sequence shown here is derived from an EMBL/GenBank/DDBJ whole genome shotgun (WGS) entry which is preliminary data.</text>
</comment>
<dbReference type="Pfam" id="PF02458">
    <property type="entry name" value="Transferase"/>
    <property type="match status" value="1"/>
</dbReference>
<organism evidence="3 4">
    <name type="scientific">Abeliophyllum distichum</name>
    <dbReference type="NCBI Taxonomy" id="126358"/>
    <lineage>
        <taxon>Eukaryota</taxon>
        <taxon>Viridiplantae</taxon>
        <taxon>Streptophyta</taxon>
        <taxon>Embryophyta</taxon>
        <taxon>Tracheophyta</taxon>
        <taxon>Spermatophyta</taxon>
        <taxon>Magnoliopsida</taxon>
        <taxon>eudicotyledons</taxon>
        <taxon>Gunneridae</taxon>
        <taxon>Pentapetalae</taxon>
        <taxon>asterids</taxon>
        <taxon>lamiids</taxon>
        <taxon>Lamiales</taxon>
        <taxon>Oleaceae</taxon>
        <taxon>Forsythieae</taxon>
        <taxon>Abeliophyllum</taxon>
    </lineage>
</organism>
<evidence type="ECO:0000256" key="1">
    <source>
        <dbReference type="ARBA" id="ARBA00009861"/>
    </source>
</evidence>
<dbReference type="AlphaFoldDB" id="A0ABD1QB26"/>
<evidence type="ECO:0000313" key="4">
    <source>
        <dbReference type="Proteomes" id="UP001604336"/>
    </source>
</evidence>
<comment type="similarity">
    <text evidence="1">Belongs to the plant acyltransferase family.</text>
</comment>
<protein>
    <submittedName>
        <fullName evidence="3">HXXXD-type acyl-transferase family protein</fullName>
    </submittedName>
</protein>
<dbReference type="InterPro" id="IPR023213">
    <property type="entry name" value="CAT-like_dom_sf"/>
</dbReference>
<evidence type="ECO:0000256" key="2">
    <source>
        <dbReference type="ARBA" id="ARBA00022679"/>
    </source>
</evidence>
<name>A0ABD1QB26_9LAMI</name>
<dbReference type="InterPro" id="IPR050898">
    <property type="entry name" value="Plant_acyltransferase"/>
</dbReference>
<dbReference type="GO" id="GO:0016740">
    <property type="term" value="F:transferase activity"/>
    <property type="evidence" value="ECO:0007669"/>
    <property type="project" value="UniProtKB-KW"/>
</dbReference>
<keyword evidence="4" id="KW-1185">Reference proteome</keyword>
<dbReference type="EMBL" id="JBFOLK010000012">
    <property type="protein sequence ID" value="KAL2472254.1"/>
    <property type="molecule type" value="Genomic_DNA"/>
</dbReference>
<dbReference type="Gene3D" id="3.30.559.10">
    <property type="entry name" value="Chloramphenicol acetyltransferase-like domain"/>
    <property type="match status" value="1"/>
</dbReference>
<gene>
    <name evidence="3" type="ORF">Adt_40390</name>
</gene>
<dbReference type="PANTHER" id="PTHR31147:SF66">
    <property type="entry name" value="OS05G0315700 PROTEIN"/>
    <property type="match status" value="1"/>
</dbReference>
<reference evidence="4" key="1">
    <citation type="submission" date="2024-07" db="EMBL/GenBank/DDBJ databases">
        <title>Two chromosome-level genome assemblies of Korean endemic species Abeliophyllum distichum and Forsythia ovata (Oleaceae).</title>
        <authorList>
            <person name="Jang H."/>
        </authorList>
    </citation>
    <scope>NUCLEOTIDE SEQUENCE [LARGE SCALE GENOMIC DNA]</scope>
</reference>
<dbReference type="Proteomes" id="UP001604336">
    <property type="component" value="Unassembled WGS sequence"/>
</dbReference>
<sequence>MALAFPVKHRNPELIVPAEPTPHEIKTLSDLDDQQSLRSHYPMIMFYETNPFVKEKDPVGIIRKAIAKTLVYYYPYAGRLVEGPNNNLVVDCTGEGVVCSLRPMPKSS</sequence>
<evidence type="ECO:0000313" key="3">
    <source>
        <dbReference type="EMBL" id="KAL2472254.1"/>
    </source>
</evidence>
<dbReference type="PANTHER" id="PTHR31147">
    <property type="entry name" value="ACYL TRANSFERASE 4"/>
    <property type="match status" value="1"/>
</dbReference>
<keyword evidence="2" id="KW-0808">Transferase</keyword>